<feature type="repeat" description="ANK" evidence="3">
    <location>
        <begin position="188"/>
        <end position="220"/>
    </location>
</feature>
<feature type="region of interest" description="Disordered" evidence="4">
    <location>
        <begin position="262"/>
        <end position="284"/>
    </location>
</feature>
<dbReference type="PRINTS" id="PR01415">
    <property type="entry name" value="ANKYRIN"/>
</dbReference>
<dbReference type="GO" id="GO:0046875">
    <property type="term" value="F:ephrin receptor binding"/>
    <property type="evidence" value="ECO:0007669"/>
    <property type="project" value="TreeGrafter"/>
</dbReference>
<feature type="repeat" description="ANK" evidence="3">
    <location>
        <begin position="21"/>
        <end position="53"/>
    </location>
</feature>
<dbReference type="PANTHER" id="PTHR24174:SF3">
    <property type="entry name" value="ANKYRIN REPEAT AND STERILE ALPHA MOTIF DOMAIN-CONTAINING PROTEIN 1B"/>
    <property type="match status" value="1"/>
</dbReference>
<evidence type="ECO:0000256" key="3">
    <source>
        <dbReference type="PROSITE-ProRule" id="PRU00023"/>
    </source>
</evidence>
<dbReference type="PROSITE" id="PS50297">
    <property type="entry name" value="ANK_REP_REGION"/>
    <property type="match status" value="5"/>
</dbReference>
<keyword evidence="1" id="KW-0677">Repeat</keyword>
<reference evidence="5" key="2">
    <citation type="submission" date="2025-09" db="UniProtKB">
        <authorList>
            <consortium name="Ensembl"/>
        </authorList>
    </citation>
    <scope>IDENTIFICATION</scope>
</reference>
<sequence length="356" mass="39781">MFFCFLSSMWKGLNVNCTDSSGYTPLHHASLNGHRDVVIKLLQFEASTNLADSKGCFPLHLAAWRGDVDIVRILIHHGHSHCRVNQQNHEKETPLHCAAQYGHSDVVSVLLHELTDPTMRNSQQETPLDLAALYGRLQVVRMLVNAHPNLMTCHTHRHTPLHLAARNGHHSTVQTLLQAGMDVNCVTDNGSALHEAALFGKMDVVRLLLDSGIETNLRDSQGRTALEILREHPAPKSQQITALIQDEMEKRSIIEEPIRKCPIPAPRTSVPSPSASPSLRHKNDAVTSELSKLLHEIKKCRDRDYSFEELCHTISSHSMDSVGSGRLSDEERPDRPNGSQTHRRTQRSSITLNLPT</sequence>
<feature type="repeat" description="ANK" evidence="3">
    <location>
        <begin position="54"/>
        <end position="78"/>
    </location>
</feature>
<dbReference type="SUPFAM" id="SSF48403">
    <property type="entry name" value="Ankyrin repeat"/>
    <property type="match status" value="1"/>
</dbReference>
<dbReference type="InterPro" id="IPR036770">
    <property type="entry name" value="Ankyrin_rpt-contain_sf"/>
</dbReference>
<evidence type="ECO:0000256" key="4">
    <source>
        <dbReference type="SAM" id="MobiDB-lite"/>
    </source>
</evidence>
<evidence type="ECO:0000256" key="1">
    <source>
        <dbReference type="ARBA" id="ARBA00022737"/>
    </source>
</evidence>
<feature type="repeat" description="ANK" evidence="3">
    <location>
        <begin position="156"/>
        <end position="188"/>
    </location>
</feature>
<accession>A0A3Q3VTI3</accession>
<feature type="repeat" description="ANK" evidence="3">
    <location>
        <begin position="90"/>
        <end position="122"/>
    </location>
</feature>
<dbReference type="GO" id="GO:0048013">
    <property type="term" value="P:ephrin receptor signaling pathway"/>
    <property type="evidence" value="ECO:0007669"/>
    <property type="project" value="TreeGrafter"/>
</dbReference>
<dbReference type="OMA" id="FIFSIWR"/>
<dbReference type="InterPro" id="IPR033635">
    <property type="entry name" value="ANKS1/Caskin"/>
</dbReference>
<dbReference type="Pfam" id="PF12796">
    <property type="entry name" value="Ank_2"/>
    <property type="match status" value="3"/>
</dbReference>
<dbReference type="PROSITE" id="PS50088">
    <property type="entry name" value="ANK_REPEAT"/>
    <property type="match status" value="5"/>
</dbReference>
<name>A0A3Q3VTI3_MOLML</name>
<proteinExistence type="predicted"/>
<dbReference type="SMART" id="SM00248">
    <property type="entry name" value="ANK"/>
    <property type="match status" value="6"/>
</dbReference>
<protein>
    <submittedName>
        <fullName evidence="5">Uncharacterized protein</fullName>
    </submittedName>
</protein>
<dbReference type="AlphaFoldDB" id="A0A3Q3VTI3"/>
<keyword evidence="6" id="KW-1185">Reference proteome</keyword>
<evidence type="ECO:0000313" key="5">
    <source>
        <dbReference type="Ensembl" id="ENSMMOP00000001937.1"/>
    </source>
</evidence>
<dbReference type="InterPro" id="IPR002110">
    <property type="entry name" value="Ankyrin_rpt"/>
</dbReference>
<evidence type="ECO:0000313" key="6">
    <source>
        <dbReference type="Proteomes" id="UP000261620"/>
    </source>
</evidence>
<evidence type="ECO:0000256" key="2">
    <source>
        <dbReference type="ARBA" id="ARBA00023043"/>
    </source>
</evidence>
<dbReference type="Ensembl" id="ENSMMOT00000001972.1">
    <property type="protein sequence ID" value="ENSMMOP00000001937.1"/>
    <property type="gene ID" value="ENSMMOG00000001627.1"/>
</dbReference>
<organism evidence="5 6">
    <name type="scientific">Mola mola</name>
    <name type="common">Ocean sunfish</name>
    <name type="synonym">Tetraodon mola</name>
    <dbReference type="NCBI Taxonomy" id="94237"/>
    <lineage>
        <taxon>Eukaryota</taxon>
        <taxon>Metazoa</taxon>
        <taxon>Chordata</taxon>
        <taxon>Craniata</taxon>
        <taxon>Vertebrata</taxon>
        <taxon>Euteleostomi</taxon>
        <taxon>Actinopterygii</taxon>
        <taxon>Neopterygii</taxon>
        <taxon>Teleostei</taxon>
        <taxon>Neoteleostei</taxon>
        <taxon>Acanthomorphata</taxon>
        <taxon>Eupercaria</taxon>
        <taxon>Tetraodontiformes</taxon>
        <taxon>Molidae</taxon>
        <taxon>Mola</taxon>
    </lineage>
</organism>
<dbReference type="Gene3D" id="1.25.40.20">
    <property type="entry name" value="Ankyrin repeat-containing domain"/>
    <property type="match status" value="2"/>
</dbReference>
<dbReference type="STRING" id="94237.ENSMMOP00000001937"/>
<keyword evidence="2 3" id="KW-0040">ANK repeat</keyword>
<dbReference type="GO" id="GO:0005829">
    <property type="term" value="C:cytosol"/>
    <property type="evidence" value="ECO:0007669"/>
    <property type="project" value="TreeGrafter"/>
</dbReference>
<dbReference type="PANTHER" id="PTHR24174">
    <property type="entry name" value="ANKYRIN REPEAT AND STERILE ALPHA MOTIF DOMAIN-CONTAINING PROTEIN 1"/>
    <property type="match status" value="1"/>
</dbReference>
<dbReference type="Proteomes" id="UP000261620">
    <property type="component" value="Unplaced"/>
</dbReference>
<feature type="compositionally biased region" description="Polar residues" evidence="4">
    <location>
        <begin position="347"/>
        <end position="356"/>
    </location>
</feature>
<reference evidence="5" key="1">
    <citation type="submission" date="2025-08" db="UniProtKB">
        <authorList>
            <consortium name="Ensembl"/>
        </authorList>
    </citation>
    <scope>IDENTIFICATION</scope>
</reference>
<feature type="region of interest" description="Disordered" evidence="4">
    <location>
        <begin position="317"/>
        <end position="356"/>
    </location>
</feature>